<keyword evidence="8" id="KW-0812">Transmembrane</keyword>
<proteinExistence type="inferred from homology"/>
<dbReference type="InterPro" id="IPR003660">
    <property type="entry name" value="HAMP_dom"/>
</dbReference>
<keyword evidence="2" id="KW-0145">Chemotaxis</keyword>
<dbReference type="PANTHER" id="PTHR43531">
    <property type="entry name" value="PROTEIN ICFG"/>
    <property type="match status" value="1"/>
</dbReference>
<evidence type="ECO:0000256" key="7">
    <source>
        <dbReference type="SAM" id="MobiDB-lite"/>
    </source>
</evidence>
<dbReference type="SMART" id="SM00283">
    <property type="entry name" value="MA"/>
    <property type="match status" value="1"/>
</dbReference>
<dbReference type="SUPFAM" id="SSF58104">
    <property type="entry name" value="Methyl-accepting chemotaxis protein (MCP) signaling domain"/>
    <property type="match status" value="1"/>
</dbReference>
<comment type="similarity">
    <text evidence="4">Belongs to the methyl-accepting chemotaxis (MCP) protein family.</text>
</comment>
<dbReference type="Proteomes" id="UP000653275">
    <property type="component" value="Unassembled WGS sequence"/>
</dbReference>
<evidence type="ECO:0000259" key="10">
    <source>
        <dbReference type="PROSITE" id="PS50885"/>
    </source>
</evidence>
<feature type="compositionally biased region" description="Polar residues" evidence="7">
    <location>
        <begin position="637"/>
        <end position="659"/>
    </location>
</feature>
<dbReference type="Pfam" id="PF00672">
    <property type="entry name" value="HAMP"/>
    <property type="match status" value="1"/>
</dbReference>
<dbReference type="GO" id="GO:0006935">
    <property type="term" value="P:chemotaxis"/>
    <property type="evidence" value="ECO:0007669"/>
    <property type="project" value="UniProtKB-KW"/>
</dbReference>
<feature type="transmembrane region" description="Helical" evidence="8">
    <location>
        <begin position="20"/>
        <end position="39"/>
    </location>
</feature>
<protein>
    <submittedName>
        <fullName evidence="11">HAMP domain-containing protein</fullName>
    </submittedName>
</protein>
<feature type="transmembrane region" description="Helical" evidence="8">
    <location>
        <begin position="289"/>
        <end position="309"/>
    </location>
</feature>
<keyword evidence="3 5" id="KW-0807">Transducer</keyword>
<evidence type="ECO:0000256" key="1">
    <source>
        <dbReference type="ARBA" id="ARBA00004429"/>
    </source>
</evidence>
<dbReference type="PROSITE" id="PS50885">
    <property type="entry name" value="HAMP"/>
    <property type="match status" value="1"/>
</dbReference>
<name>A0AAP2ACC7_LELAM</name>
<comment type="subcellular location">
    <subcellularLocation>
        <location evidence="1">Cell inner membrane</location>
        <topology evidence="1">Multi-pass membrane protein</topology>
    </subcellularLocation>
</comment>
<feature type="domain" description="HAMP" evidence="10">
    <location>
        <begin position="311"/>
        <end position="363"/>
    </location>
</feature>
<feature type="domain" description="Methyl-accepting transducer" evidence="9">
    <location>
        <begin position="368"/>
        <end position="597"/>
    </location>
</feature>
<gene>
    <name evidence="11" type="ORF">I7V27_08715</name>
</gene>
<dbReference type="CDD" id="cd11386">
    <property type="entry name" value="MCP_signal"/>
    <property type="match status" value="1"/>
</dbReference>
<evidence type="ECO:0000256" key="2">
    <source>
        <dbReference type="ARBA" id="ARBA00022500"/>
    </source>
</evidence>
<keyword evidence="8" id="KW-1133">Transmembrane helix</keyword>
<keyword evidence="6" id="KW-0175">Coiled coil</keyword>
<evidence type="ECO:0000313" key="11">
    <source>
        <dbReference type="EMBL" id="MBL5934540.1"/>
    </source>
</evidence>
<dbReference type="GO" id="GO:0004888">
    <property type="term" value="F:transmembrane signaling receptor activity"/>
    <property type="evidence" value="ECO:0007669"/>
    <property type="project" value="TreeGrafter"/>
</dbReference>
<keyword evidence="8" id="KW-0472">Membrane</keyword>
<dbReference type="InterPro" id="IPR032255">
    <property type="entry name" value="HBM"/>
</dbReference>
<dbReference type="PROSITE" id="PS50111">
    <property type="entry name" value="CHEMOTAXIS_TRANSDUC_2"/>
    <property type="match status" value="1"/>
</dbReference>
<feature type="region of interest" description="Disordered" evidence="7">
    <location>
        <begin position="632"/>
        <end position="659"/>
    </location>
</feature>
<dbReference type="SMART" id="SM01358">
    <property type="entry name" value="HBM"/>
    <property type="match status" value="1"/>
</dbReference>
<dbReference type="InterPro" id="IPR004089">
    <property type="entry name" value="MCPsignal_dom"/>
</dbReference>
<evidence type="ECO:0000256" key="4">
    <source>
        <dbReference type="ARBA" id="ARBA00029447"/>
    </source>
</evidence>
<evidence type="ECO:0000256" key="3">
    <source>
        <dbReference type="ARBA" id="ARBA00023224"/>
    </source>
</evidence>
<feature type="coiled-coil region" evidence="6">
    <location>
        <begin position="568"/>
        <end position="606"/>
    </location>
</feature>
<dbReference type="FunFam" id="1.10.287.950:FF:000001">
    <property type="entry name" value="Methyl-accepting chemotaxis sensory transducer"/>
    <property type="match status" value="1"/>
</dbReference>
<evidence type="ECO:0000256" key="6">
    <source>
        <dbReference type="SAM" id="Coils"/>
    </source>
</evidence>
<accession>A0AAP2ACC7</accession>
<dbReference type="GO" id="GO:0005886">
    <property type="term" value="C:plasma membrane"/>
    <property type="evidence" value="ECO:0007669"/>
    <property type="project" value="UniProtKB-SubCell"/>
</dbReference>
<dbReference type="AlphaFoldDB" id="A0AAP2ACC7"/>
<dbReference type="GO" id="GO:0007165">
    <property type="term" value="P:signal transduction"/>
    <property type="evidence" value="ECO:0007669"/>
    <property type="project" value="UniProtKB-KW"/>
</dbReference>
<dbReference type="CDD" id="cd06225">
    <property type="entry name" value="HAMP"/>
    <property type="match status" value="1"/>
</dbReference>
<dbReference type="Gene3D" id="1.10.287.950">
    <property type="entry name" value="Methyl-accepting chemotaxis protein"/>
    <property type="match status" value="1"/>
</dbReference>
<reference evidence="11" key="1">
    <citation type="submission" date="2020-12" db="EMBL/GenBank/DDBJ databases">
        <title>Draft genome sequence of Enterobacter spp., Lelliottia spp. and Serratia spp. isolated from drinking water reservoirs and lakes.</title>
        <authorList>
            <person name="Reitter C."/>
            <person name="Neuhaus K."/>
            <person name="Huegler M."/>
        </authorList>
    </citation>
    <scope>NUCLEOTIDE SEQUENCE</scope>
    <source>
        <strain evidence="11">TZW15</strain>
    </source>
</reference>
<evidence type="ECO:0000313" key="12">
    <source>
        <dbReference type="Proteomes" id="UP000653275"/>
    </source>
</evidence>
<dbReference type="InterPro" id="IPR051310">
    <property type="entry name" value="MCP_chemotaxis"/>
</dbReference>
<dbReference type="RefSeq" id="WP_202665624.1">
    <property type="nucleotide sequence ID" value="NZ_JAENMR010000003.1"/>
</dbReference>
<organism evidence="11 12">
    <name type="scientific">Lelliottia amnigena</name>
    <name type="common">Enterobacter amnigenus</name>
    <dbReference type="NCBI Taxonomy" id="61646"/>
    <lineage>
        <taxon>Bacteria</taxon>
        <taxon>Pseudomonadati</taxon>
        <taxon>Pseudomonadota</taxon>
        <taxon>Gammaproteobacteria</taxon>
        <taxon>Enterobacterales</taxon>
        <taxon>Enterobacteriaceae</taxon>
        <taxon>Lelliottia</taxon>
    </lineage>
</organism>
<dbReference type="SMART" id="SM00304">
    <property type="entry name" value="HAMP"/>
    <property type="match status" value="1"/>
</dbReference>
<dbReference type="PANTHER" id="PTHR43531:SF5">
    <property type="entry name" value="METHYL-ACCEPTING CHEMOTAXIS PROTEIN III"/>
    <property type="match status" value="1"/>
</dbReference>
<evidence type="ECO:0000256" key="5">
    <source>
        <dbReference type="PROSITE-ProRule" id="PRU00284"/>
    </source>
</evidence>
<evidence type="ECO:0000259" key="9">
    <source>
        <dbReference type="PROSITE" id="PS50111"/>
    </source>
</evidence>
<dbReference type="EMBL" id="JAENMS010000003">
    <property type="protein sequence ID" value="MBL5934540.1"/>
    <property type="molecule type" value="Genomic_DNA"/>
</dbReference>
<dbReference type="Pfam" id="PF00015">
    <property type="entry name" value="MCPsignal"/>
    <property type="match status" value="1"/>
</dbReference>
<comment type="caution">
    <text evidence="11">The sequence shown here is derived from an EMBL/GenBank/DDBJ whole genome shotgun (WGS) entry which is preliminary data.</text>
</comment>
<evidence type="ECO:0000256" key="8">
    <source>
        <dbReference type="SAM" id="Phobius"/>
    </source>
</evidence>
<sequence>MTQHQSKFTYFANLRIGKKLSLGFAIVLLLTVIVALTGIRGFEQIQDNSAKTAVMVKLMDSLGNARSSRLIFQSTNNQKDRDVNTAAMNRMGELIAQLHEQFQWRPVGKASADKVAELFKTDLVVRAIFLDAFDKRAELAQTLNTTDLYKSSVDLDALSHQPGLSIETSRDMAHLAFEWNDIVTRIENFTLNPLEVSKQGIREQIPAAVAMAEKLRPLLSTDQQKILIRGLAASQRYLDTLDAYQQALKKQIDTQAEFSRLGVQLGKDINSWFTYQQELSKQFVGNAEWMMGATALTVVILGIILAWLITRSITAPLNQTLTLAQQIAKGDLTGTLINNRKDETGQLIQAVSTMNENLKDIIYNVRDGVGSVSRASTEIAAGNMDLSARTEQQSAAVVQTAASMEQLTSTVQQNASNAHQARQLSEQASQKANDGGAVVDELIATMKDIRDSSQRISEIISVINGIAFQTNILALNAAVEAARAGEQGRGFAVVAGEVRSLAQRSSQSAKEIEALINESVSKVDSGFVKVEHAGSIMGETVKSVIQVRDIMSEIAAASDEQSRGIAQIAQAMAEMDTSTQQNAALVEESSAAASSLEDQAAQLEQAVAVFTLPNHAGANTVKLATTVKPQRLEHSSAVRQSEARSLTSSAVNNSDWETF</sequence>